<dbReference type="PANTHER" id="PTHR24321:SF8">
    <property type="entry name" value="ESTRADIOL 17-BETA-DEHYDROGENASE 8-RELATED"/>
    <property type="match status" value="1"/>
</dbReference>
<evidence type="ECO:0000256" key="2">
    <source>
        <dbReference type="ARBA" id="ARBA00023002"/>
    </source>
</evidence>
<evidence type="ECO:0000313" key="3">
    <source>
        <dbReference type="EMBL" id="MXP24263.1"/>
    </source>
</evidence>
<dbReference type="PROSITE" id="PS00061">
    <property type="entry name" value="ADH_SHORT"/>
    <property type="match status" value="1"/>
</dbReference>
<evidence type="ECO:0000313" key="4">
    <source>
        <dbReference type="Proteomes" id="UP000475545"/>
    </source>
</evidence>
<dbReference type="GO" id="GO:0016491">
    <property type="term" value="F:oxidoreductase activity"/>
    <property type="evidence" value="ECO:0007669"/>
    <property type="project" value="UniProtKB-KW"/>
</dbReference>
<evidence type="ECO:0000256" key="1">
    <source>
        <dbReference type="ARBA" id="ARBA00006484"/>
    </source>
</evidence>
<dbReference type="SUPFAM" id="SSF51735">
    <property type="entry name" value="NAD(P)-binding Rossmann-fold domains"/>
    <property type="match status" value="1"/>
</dbReference>
<protein>
    <submittedName>
        <fullName evidence="3">SDR family oxidoreductase</fullName>
    </submittedName>
</protein>
<organism evidence="3 4">
    <name type="scientific">Gordonia mangrovi</name>
    <dbReference type="NCBI Taxonomy" id="2665643"/>
    <lineage>
        <taxon>Bacteria</taxon>
        <taxon>Bacillati</taxon>
        <taxon>Actinomycetota</taxon>
        <taxon>Actinomycetes</taxon>
        <taxon>Mycobacteriales</taxon>
        <taxon>Gordoniaceae</taxon>
        <taxon>Gordonia</taxon>
    </lineage>
</organism>
<dbReference type="PANTHER" id="PTHR24321">
    <property type="entry name" value="DEHYDROGENASES, SHORT CHAIN"/>
    <property type="match status" value="1"/>
</dbReference>
<gene>
    <name evidence="3" type="ORF">GIY30_23350</name>
</gene>
<keyword evidence="4" id="KW-1185">Reference proteome</keyword>
<keyword evidence="2" id="KW-0560">Oxidoreductase</keyword>
<dbReference type="Gene3D" id="3.40.50.720">
    <property type="entry name" value="NAD(P)-binding Rossmann-like Domain"/>
    <property type="match status" value="1"/>
</dbReference>
<dbReference type="InterPro" id="IPR002347">
    <property type="entry name" value="SDR_fam"/>
</dbReference>
<dbReference type="CDD" id="cd05233">
    <property type="entry name" value="SDR_c"/>
    <property type="match status" value="1"/>
</dbReference>
<dbReference type="FunFam" id="3.40.50.720:FF:000084">
    <property type="entry name" value="Short-chain dehydrogenase reductase"/>
    <property type="match status" value="1"/>
</dbReference>
<accession>A0A6L7GXA5</accession>
<sequence>MNRFDNRIAAVIGGGSGMGRSISLRLASEGAFVYVTDLSEEAAEKVTAEIEADGGKGKAVRVDATDNDSLQALFDTIEAEHGVLHVLHAQVGMPGPGGLELDDAGWQRNIDVNVKTAYYSTTMAFPLLRKANGKGSVTLTSSTSALIGSPFSPIYSMTKGSLVPFGRALALNGAKDGIRVNVICPGQVKTPMLAQFFGREPGADVSALTADFVKTIPLGRGAEPEEIASVIAFLNSDDASYVTGTTIPVDGGLTAQ</sequence>
<dbReference type="Pfam" id="PF13561">
    <property type="entry name" value="adh_short_C2"/>
    <property type="match status" value="1"/>
</dbReference>
<proteinExistence type="inferred from homology"/>
<name>A0A6L7GXA5_9ACTN</name>
<dbReference type="AlphaFoldDB" id="A0A6L7GXA5"/>
<dbReference type="InterPro" id="IPR020904">
    <property type="entry name" value="Sc_DH/Rdtase_CS"/>
</dbReference>
<dbReference type="EMBL" id="WMBR01000010">
    <property type="protein sequence ID" value="MXP24263.1"/>
    <property type="molecule type" value="Genomic_DNA"/>
</dbReference>
<dbReference type="RefSeq" id="WP_160904463.1">
    <property type="nucleotide sequence ID" value="NZ_CP102850.1"/>
</dbReference>
<reference evidence="3 4" key="1">
    <citation type="submission" date="2019-11" db="EMBL/GenBank/DDBJ databases">
        <title>Gordonia sp. nov., a novel actinobacterium isolated from mangrove soil in Hainan.</title>
        <authorList>
            <person name="Huang X."/>
            <person name="Xie Y."/>
            <person name="Chu X."/>
            <person name="Xiao K."/>
        </authorList>
    </citation>
    <scope>NUCLEOTIDE SEQUENCE [LARGE SCALE GENOMIC DNA]</scope>
    <source>
        <strain evidence="3 4">HNM0687</strain>
    </source>
</reference>
<comment type="caution">
    <text evidence="3">The sequence shown here is derived from an EMBL/GenBank/DDBJ whole genome shotgun (WGS) entry which is preliminary data.</text>
</comment>
<comment type="similarity">
    <text evidence="1">Belongs to the short-chain dehydrogenases/reductases (SDR) family.</text>
</comment>
<dbReference type="Proteomes" id="UP000475545">
    <property type="component" value="Unassembled WGS sequence"/>
</dbReference>
<dbReference type="InterPro" id="IPR036291">
    <property type="entry name" value="NAD(P)-bd_dom_sf"/>
</dbReference>
<dbReference type="PRINTS" id="PR00081">
    <property type="entry name" value="GDHRDH"/>
</dbReference>